<evidence type="ECO:0000256" key="1">
    <source>
        <dbReference type="SAM" id="MobiDB-lite"/>
    </source>
</evidence>
<dbReference type="EMBL" id="CARXXK010001206">
    <property type="protein sequence ID" value="CAI6374420.1"/>
    <property type="molecule type" value="Genomic_DNA"/>
</dbReference>
<name>A0AAV0Y0I9_9HEMI</name>
<accession>A0AAV0Y0I9</accession>
<keyword evidence="3" id="KW-1185">Reference proteome</keyword>
<feature type="compositionally biased region" description="Polar residues" evidence="1">
    <location>
        <begin position="40"/>
        <end position="56"/>
    </location>
</feature>
<gene>
    <name evidence="2" type="ORF">MEUPH1_LOCUS28048</name>
</gene>
<evidence type="ECO:0000313" key="2">
    <source>
        <dbReference type="EMBL" id="CAI6374420.1"/>
    </source>
</evidence>
<dbReference type="AlphaFoldDB" id="A0AAV0Y0I9"/>
<sequence>MTTKSHTVIDPVGSREPGPKSRSEGRQRQNSKEQVKDCNTRQSSGRTHKGLSTVTPEKTPGPYTRRWNATWRSRKGPHNDQNRTRLPDRTKVAGKINTATTHQSGRKRSTKYQQYKERGETNISQDNMDFTSKAGKPKKPVRGIPGTEQHRGFPKHNNGFFQ</sequence>
<feature type="region of interest" description="Disordered" evidence="1">
    <location>
        <begin position="1"/>
        <end position="162"/>
    </location>
</feature>
<evidence type="ECO:0000313" key="3">
    <source>
        <dbReference type="Proteomes" id="UP001160148"/>
    </source>
</evidence>
<proteinExistence type="predicted"/>
<dbReference type="Proteomes" id="UP001160148">
    <property type="component" value="Unassembled WGS sequence"/>
</dbReference>
<comment type="caution">
    <text evidence="2">The sequence shown here is derived from an EMBL/GenBank/DDBJ whole genome shotgun (WGS) entry which is preliminary data.</text>
</comment>
<organism evidence="2 3">
    <name type="scientific">Macrosiphum euphorbiae</name>
    <name type="common">potato aphid</name>
    <dbReference type="NCBI Taxonomy" id="13131"/>
    <lineage>
        <taxon>Eukaryota</taxon>
        <taxon>Metazoa</taxon>
        <taxon>Ecdysozoa</taxon>
        <taxon>Arthropoda</taxon>
        <taxon>Hexapoda</taxon>
        <taxon>Insecta</taxon>
        <taxon>Pterygota</taxon>
        <taxon>Neoptera</taxon>
        <taxon>Paraneoptera</taxon>
        <taxon>Hemiptera</taxon>
        <taxon>Sternorrhyncha</taxon>
        <taxon>Aphidomorpha</taxon>
        <taxon>Aphidoidea</taxon>
        <taxon>Aphididae</taxon>
        <taxon>Macrosiphini</taxon>
        <taxon>Macrosiphum</taxon>
    </lineage>
</organism>
<reference evidence="2 3" key="1">
    <citation type="submission" date="2023-01" db="EMBL/GenBank/DDBJ databases">
        <authorList>
            <person name="Whitehead M."/>
        </authorList>
    </citation>
    <scope>NUCLEOTIDE SEQUENCE [LARGE SCALE GENOMIC DNA]</scope>
</reference>
<protein>
    <submittedName>
        <fullName evidence="2">Uncharacterized protein</fullName>
    </submittedName>
</protein>
<feature type="compositionally biased region" description="Polar residues" evidence="1">
    <location>
        <begin position="121"/>
        <end position="130"/>
    </location>
</feature>
<feature type="compositionally biased region" description="Basic and acidic residues" evidence="1">
    <location>
        <begin position="17"/>
        <end position="39"/>
    </location>
</feature>
<feature type="compositionally biased region" description="Basic and acidic residues" evidence="1">
    <location>
        <begin position="77"/>
        <end position="91"/>
    </location>
</feature>